<evidence type="ECO:0000313" key="1">
    <source>
        <dbReference type="EMBL" id="ANU27254.1"/>
    </source>
</evidence>
<dbReference type="Proteomes" id="UP000053354">
    <property type="component" value="Chromosome"/>
</dbReference>
<dbReference type="OrthoDB" id="2428085at2"/>
<accession>A0A1B1S255</accession>
<evidence type="ECO:0000313" key="2">
    <source>
        <dbReference type="Proteomes" id="UP000053354"/>
    </source>
</evidence>
<organism evidence="1 2">
    <name type="scientific">Planococcus versutus</name>
    <dbReference type="NCBI Taxonomy" id="1302659"/>
    <lineage>
        <taxon>Bacteria</taxon>
        <taxon>Bacillati</taxon>
        <taxon>Bacillota</taxon>
        <taxon>Bacilli</taxon>
        <taxon>Bacillales</taxon>
        <taxon>Caryophanaceae</taxon>
        <taxon>Planococcus</taxon>
    </lineage>
</organism>
<dbReference type="EMBL" id="CP016540">
    <property type="protein sequence ID" value="ANU27254.1"/>
    <property type="molecule type" value="Genomic_DNA"/>
</dbReference>
<name>A0A1B1S255_9BACL</name>
<protein>
    <submittedName>
        <fullName evidence="1">Uncharacterized protein</fullName>
    </submittedName>
</protein>
<sequence>MTKNLYQGEVSGNTSQRSFTLLISSAENELLQGTKNCHPTGRLDKEVRHMYSYLQIQTLLNDPFLTTHTPLGGKYPINRTISIEYVLNRTEECA</sequence>
<dbReference type="KEGG" id="pll:I858_009665"/>
<keyword evidence="2" id="KW-1185">Reference proteome</keyword>
<gene>
    <name evidence="1" type="ORF">I858_009665</name>
</gene>
<reference evidence="1" key="1">
    <citation type="submission" date="2016-10" db="EMBL/GenBank/DDBJ databases">
        <authorList>
            <person name="See-Too W.S."/>
        </authorList>
    </citation>
    <scope>NUCLEOTIDE SEQUENCE</scope>
    <source>
        <strain evidence="1">L10.15</strain>
    </source>
</reference>
<dbReference type="AlphaFoldDB" id="A0A1B1S255"/>
<dbReference type="RefSeq" id="WP_049693134.1">
    <property type="nucleotide sequence ID" value="NZ_CP016540.2"/>
</dbReference>
<proteinExistence type="predicted"/>